<organism evidence="2 3">
    <name type="scientific">Mucuna pruriens</name>
    <name type="common">Velvet bean</name>
    <name type="synonym">Dolichos pruriens</name>
    <dbReference type="NCBI Taxonomy" id="157652"/>
    <lineage>
        <taxon>Eukaryota</taxon>
        <taxon>Viridiplantae</taxon>
        <taxon>Streptophyta</taxon>
        <taxon>Embryophyta</taxon>
        <taxon>Tracheophyta</taxon>
        <taxon>Spermatophyta</taxon>
        <taxon>Magnoliopsida</taxon>
        <taxon>eudicotyledons</taxon>
        <taxon>Gunneridae</taxon>
        <taxon>Pentapetalae</taxon>
        <taxon>rosids</taxon>
        <taxon>fabids</taxon>
        <taxon>Fabales</taxon>
        <taxon>Fabaceae</taxon>
        <taxon>Papilionoideae</taxon>
        <taxon>50 kb inversion clade</taxon>
        <taxon>NPAAA clade</taxon>
        <taxon>indigoferoid/millettioid clade</taxon>
        <taxon>Phaseoleae</taxon>
        <taxon>Mucuna</taxon>
    </lineage>
</organism>
<dbReference type="OrthoDB" id="1737504at2759"/>
<evidence type="ECO:0000313" key="2">
    <source>
        <dbReference type="EMBL" id="RDX71227.1"/>
    </source>
</evidence>
<dbReference type="PANTHER" id="PTHR33223:SF10">
    <property type="entry name" value="AMINOTRANSFERASE-LIKE PLANT MOBILE DOMAIN-CONTAINING PROTEIN"/>
    <property type="match status" value="1"/>
</dbReference>
<dbReference type="InterPro" id="IPR005162">
    <property type="entry name" value="Retrotrans_gag_dom"/>
</dbReference>
<dbReference type="PANTHER" id="PTHR33223">
    <property type="entry name" value="CCHC-TYPE DOMAIN-CONTAINING PROTEIN"/>
    <property type="match status" value="1"/>
</dbReference>
<dbReference type="Pfam" id="PF03732">
    <property type="entry name" value="Retrotrans_gag"/>
    <property type="match status" value="1"/>
</dbReference>
<protein>
    <recommendedName>
        <fullName evidence="1">Retrotransposon gag domain-containing protein</fullName>
    </recommendedName>
</protein>
<keyword evidence="3" id="KW-1185">Reference proteome</keyword>
<reference evidence="2" key="1">
    <citation type="submission" date="2018-05" db="EMBL/GenBank/DDBJ databases">
        <title>Draft genome of Mucuna pruriens seed.</title>
        <authorList>
            <person name="Nnadi N.E."/>
            <person name="Vos R."/>
            <person name="Hasami M.H."/>
            <person name="Devisetty U.K."/>
            <person name="Aguiy J.C."/>
        </authorList>
    </citation>
    <scope>NUCLEOTIDE SEQUENCE [LARGE SCALE GENOMIC DNA]</scope>
    <source>
        <strain evidence="2">JCA_2017</strain>
    </source>
</reference>
<evidence type="ECO:0000259" key="1">
    <source>
        <dbReference type="Pfam" id="PF03732"/>
    </source>
</evidence>
<evidence type="ECO:0000313" key="3">
    <source>
        <dbReference type="Proteomes" id="UP000257109"/>
    </source>
</evidence>
<proteinExistence type="predicted"/>
<comment type="caution">
    <text evidence="2">The sequence shown here is derived from an EMBL/GenBank/DDBJ whole genome shotgun (WGS) entry which is preliminary data.</text>
</comment>
<feature type="domain" description="Retrotransposon gag" evidence="1">
    <location>
        <begin position="40"/>
        <end position="131"/>
    </location>
</feature>
<gene>
    <name evidence="2" type="ORF">CR513_49464</name>
</gene>
<dbReference type="EMBL" id="QJKJ01011420">
    <property type="protein sequence ID" value="RDX71227.1"/>
    <property type="molecule type" value="Genomic_DNA"/>
</dbReference>
<sequence>MHFGDNPSTKRLIEPPSRLTSRTFQTQMYMSGGSDALSCKLFPGTLRAVAMQWLSMLPDQTIKSFKDLVILFVSQFTTNRAKWLEVANLFDIRKVKGENLKSYLAMFNNAMVQVNDPDQKFFVKAFQKGLRASQFSDALALATN</sequence>
<feature type="non-terminal residue" evidence="2">
    <location>
        <position position="1"/>
    </location>
</feature>
<dbReference type="AlphaFoldDB" id="A0A371EYT8"/>
<name>A0A371EYT8_MUCPR</name>
<dbReference type="Proteomes" id="UP000257109">
    <property type="component" value="Unassembled WGS sequence"/>
</dbReference>
<accession>A0A371EYT8</accession>